<dbReference type="InterPro" id="IPR013320">
    <property type="entry name" value="ConA-like_dom_sf"/>
</dbReference>
<reference evidence="1" key="1">
    <citation type="journal article" date="2015" name="Nature">
        <title>Complex archaea that bridge the gap between prokaryotes and eukaryotes.</title>
        <authorList>
            <person name="Spang A."/>
            <person name="Saw J.H."/>
            <person name="Jorgensen S.L."/>
            <person name="Zaremba-Niedzwiedzka K."/>
            <person name="Martijn J."/>
            <person name="Lind A.E."/>
            <person name="van Eijk R."/>
            <person name="Schleper C."/>
            <person name="Guy L."/>
            <person name="Ettema T.J."/>
        </authorList>
    </citation>
    <scope>NUCLEOTIDE SEQUENCE</scope>
</reference>
<dbReference type="Gene3D" id="2.60.120.200">
    <property type="match status" value="1"/>
</dbReference>
<dbReference type="SUPFAM" id="SSF49899">
    <property type="entry name" value="Concanavalin A-like lectins/glucanases"/>
    <property type="match status" value="1"/>
</dbReference>
<feature type="non-terminal residue" evidence="1">
    <location>
        <position position="1"/>
    </location>
</feature>
<dbReference type="NCBIfam" id="NF041539">
    <property type="entry name" value="choice_anch_R"/>
    <property type="match status" value="1"/>
</dbReference>
<accession>A0A0F9QXT5</accession>
<sequence length="1301" mass="145071">NLTTLDTNKDGSFFYTIQINGSFALLTMAKVEYAGDDLYNQFAHEEMAGLEREVNDLRFFPDTDGDGYPNWDFSLYELLQMQSTEERHAMPTQTEIENGITTGTFNTYGDLEFIDFVETSVDSVFTPGGSGTGTFGYETIGATKYTRVKDTKSGSKFTISEDGDLTTIFAYLELGGGAKNPKTARAAIYSDSSGSPNTLLGESGQRTITRTLQWWDFTFSPPISLDANTPYWLVIHTATKIDMYGDIGSANQRSYNDDAYSDNADDPFNLGDPTTQDNVQLSIYASYDIASSPDSNDLIAEIEWSVSDTVQSMDYLQWDYRTNPSATVDFYVWNYTRVGYDLQTGGSPLVLITDYYDEATNTVKVKFDCDSPSSAFTLYIDMLRIDYFFSLGGEVSNDTLDFYALFDENTGSSTLDDISNYLGILQGNTSWTSGIHNSSLLFDGDGSPPTPGVNETRYVTPLQNNFTTSPGNLDYFGDLLSVDNNEVKIISEFVPGGGSTGTFGYESVGGARRRINGNNKQGSKFTLTEAGTVTSISVWGKLRNGGNVRVGIYSDYNGAPDILQGSEEFIMADSLQWWMYTLTTPISLGVGDWWIVAGGDNRLSMYADSGSPNQRAYNSDPYGDGFQNPFGAPSYTSEQLSIYASYDIASSPDSYEILTDIEWKVDDSVASMEYLNWSYSTNASATVNFYVWNYATVGYDLQTGGSPLALTTDYYDGATNTVKVRFECSSTNSYELLIDQLRIEHNITVGQQIDYLDYDLVQYGDIMDDNLGINTEFVVTAWVYPTFFSSTQNPNGIKNLFFSKAGNFELGINESGVLQVYMNTFYNETTATYGVLGSIGLGKWTYIAVRYNDSNVDVLIGTSWYYNATGPDTEPWNGGGNLASGGKFSIGGAEDIESCFTGAIDEVSVFNKSITNFEIEVHHGVISIEIAATKENGFGGWTPIITSGEIIDGYINFQANITSGIIDLVEFYVTNYEPSSLGDPIPSNWSLLYSINNAQSRNSFVIDSHSLPDEDSWYFIIKAVDSYQHPTFKIYTIPFAINHFNDTIEFYYDDTNGRINQNSHIGVVPLDGFESYINTTDIYINYSNSWDLLNQVPINYSDISSNYNLIDLDTLTSWIQNKGLTPENYIVNFNISLSLNYGPEFDTYSYNYTLNNIILDIKGPDISLDYSPPYTLDLGKTYSNTSENILTGAIDFTDSDFDTVRLEYSYSISSDWIIYDTFLNTSRLSANFSMNILNLKDDIIDFRFIAVDDLGNIATLTDSTYWIIKDFDNHKDFIVEYLDDSFVYSLNQFDEIDITEI</sequence>
<evidence type="ECO:0000313" key="1">
    <source>
        <dbReference type="EMBL" id="KKN47284.1"/>
    </source>
</evidence>
<name>A0A0F9QXT5_9ZZZZ</name>
<gene>
    <name evidence="1" type="ORF">LCGC14_0664470</name>
</gene>
<dbReference type="Pfam" id="PF13385">
    <property type="entry name" value="Laminin_G_3"/>
    <property type="match status" value="1"/>
</dbReference>
<organism evidence="1">
    <name type="scientific">marine sediment metagenome</name>
    <dbReference type="NCBI Taxonomy" id="412755"/>
    <lineage>
        <taxon>unclassified sequences</taxon>
        <taxon>metagenomes</taxon>
        <taxon>ecological metagenomes</taxon>
    </lineage>
</organism>
<protein>
    <submittedName>
        <fullName evidence="1">Uncharacterized protein</fullName>
    </submittedName>
</protein>
<proteinExistence type="predicted"/>
<dbReference type="EMBL" id="LAZR01001285">
    <property type="protein sequence ID" value="KKN47284.1"/>
    <property type="molecule type" value="Genomic_DNA"/>
</dbReference>
<comment type="caution">
    <text evidence="1">The sequence shown here is derived from an EMBL/GenBank/DDBJ whole genome shotgun (WGS) entry which is preliminary data.</text>
</comment>